<name>A0A0L0DL18_THETB</name>
<feature type="transmembrane region" description="Helical" evidence="1">
    <location>
        <begin position="390"/>
        <end position="412"/>
    </location>
</feature>
<reference evidence="2 3" key="1">
    <citation type="submission" date="2010-05" db="EMBL/GenBank/DDBJ databases">
        <title>The Genome Sequence of Thecamonas trahens ATCC 50062.</title>
        <authorList>
            <consortium name="The Broad Institute Genome Sequencing Platform"/>
            <person name="Russ C."/>
            <person name="Cuomo C."/>
            <person name="Shea T."/>
            <person name="Young S.K."/>
            <person name="Zeng Q."/>
            <person name="Koehrsen M."/>
            <person name="Haas B."/>
            <person name="Borodovsky M."/>
            <person name="Guigo R."/>
            <person name="Alvarado L."/>
            <person name="Berlin A."/>
            <person name="Bochicchio J."/>
            <person name="Borenstein D."/>
            <person name="Chapman S."/>
            <person name="Chen Z."/>
            <person name="Freedman E."/>
            <person name="Gellesch M."/>
            <person name="Goldberg J."/>
            <person name="Griggs A."/>
            <person name="Gujja S."/>
            <person name="Heilman E."/>
            <person name="Heiman D."/>
            <person name="Hepburn T."/>
            <person name="Howarth C."/>
            <person name="Jen D."/>
            <person name="Larson L."/>
            <person name="Mehta T."/>
            <person name="Park D."/>
            <person name="Pearson M."/>
            <person name="Roberts A."/>
            <person name="Saif S."/>
            <person name="Shenoy N."/>
            <person name="Sisk P."/>
            <person name="Stolte C."/>
            <person name="Sykes S."/>
            <person name="Thomson T."/>
            <person name="Walk T."/>
            <person name="White J."/>
            <person name="Yandava C."/>
            <person name="Burger G."/>
            <person name="Gray M.W."/>
            <person name="Holland P.W.H."/>
            <person name="King N."/>
            <person name="Lang F.B.F."/>
            <person name="Roger A.J."/>
            <person name="Ruiz-Trillo I."/>
            <person name="Lander E."/>
            <person name="Nusbaum C."/>
        </authorList>
    </citation>
    <scope>NUCLEOTIDE SEQUENCE [LARGE SCALE GENOMIC DNA]</scope>
    <source>
        <strain evidence="2 3">ATCC 50062</strain>
    </source>
</reference>
<evidence type="ECO:0000256" key="1">
    <source>
        <dbReference type="SAM" id="Phobius"/>
    </source>
</evidence>
<feature type="transmembrane region" description="Helical" evidence="1">
    <location>
        <begin position="474"/>
        <end position="499"/>
    </location>
</feature>
<dbReference type="GeneID" id="25567253"/>
<dbReference type="Proteomes" id="UP000054408">
    <property type="component" value="Unassembled WGS sequence"/>
</dbReference>
<keyword evidence="1" id="KW-0812">Transmembrane</keyword>
<accession>A0A0L0DL18</accession>
<dbReference type="AlphaFoldDB" id="A0A0L0DL18"/>
<feature type="transmembrane region" description="Helical" evidence="1">
    <location>
        <begin position="424"/>
        <end position="442"/>
    </location>
</feature>
<evidence type="ECO:0000313" key="2">
    <source>
        <dbReference type="EMBL" id="KNC52721.1"/>
    </source>
</evidence>
<organism evidence="2 3">
    <name type="scientific">Thecamonas trahens ATCC 50062</name>
    <dbReference type="NCBI Taxonomy" id="461836"/>
    <lineage>
        <taxon>Eukaryota</taxon>
        <taxon>Apusozoa</taxon>
        <taxon>Apusomonadida</taxon>
        <taxon>Apusomonadidae</taxon>
        <taxon>Thecamonas</taxon>
    </lineage>
</organism>
<protein>
    <submittedName>
        <fullName evidence="2">Uncharacterized protein</fullName>
    </submittedName>
</protein>
<feature type="transmembrane region" description="Helical" evidence="1">
    <location>
        <begin position="303"/>
        <end position="323"/>
    </location>
</feature>
<dbReference type="RefSeq" id="XP_013755035.1">
    <property type="nucleotide sequence ID" value="XM_013899581.1"/>
</dbReference>
<dbReference type="EMBL" id="GL349475">
    <property type="protein sequence ID" value="KNC52721.1"/>
    <property type="molecule type" value="Genomic_DNA"/>
</dbReference>
<evidence type="ECO:0000313" key="3">
    <source>
        <dbReference type="Proteomes" id="UP000054408"/>
    </source>
</evidence>
<keyword evidence="3" id="KW-1185">Reference proteome</keyword>
<sequence>MLVGSSTFDRNSATTGGVLAVLQDFNPQVISSGAVAHPALLSLPYVRYVAAHVVLDNVTVTDNGAAYGGLFFLVGCSIEVTGRVRGWGNSVLGEAGSVAYASQALGEHKTDLGVLVRGTNKSRADLRSACLPVRWGGDVATPIATIEWLVGADQLNGTAVPSGFALPHNFAVVVRDTNGALVIDSDVVIELQVYDGKGGSFAIFGGTPQIILRHNVTELTSMGIAITSMDQIGSWVTVRALASYAAVEGFSNVATQAISLLIDGCPGNRPPVPHGDSALVCVCPVNAISMQLIDAETGVQRTGSWEVVVIGLCLVTLSLYAVVDRPAQTTRISAVLKTIVVFVQTVGAVLSSGNGLLSSSSSLHTIYGVLQRASLTLTGLGCLDLGQLGLLWLFVALTAGPVLLCLALRYAPCQSQGMRRRAEGAAGTLGYLFVFPLLHHLLEHLSCVPDPTPGAHRSYLDAAPWIACGSDEHIALVASALSVLLGIASAVAVTSAVAWCAHQASEREICDDRLVPLLDSDAMVMVAEHSPVAFLWHTFRAEAWWYEGVVFTRRVAIAVAVATIPRGSVFTSGVLAATVAVSLAAHLHFRPYIDEVAHRMEITGLVAALIVIQIVGMMEQAEAETSIAVLAAEFVIVTIGVVATGLVVAAGAV</sequence>
<keyword evidence="1" id="KW-1133">Transmembrane helix</keyword>
<feature type="transmembrane region" description="Helical" evidence="1">
    <location>
        <begin position="570"/>
        <end position="589"/>
    </location>
</feature>
<feature type="transmembrane region" description="Helical" evidence="1">
    <location>
        <begin position="335"/>
        <end position="357"/>
    </location>
</feature>
<proteinExistence type="predicted"/>
<feature type="transmembrane region" description="Helical" evidence="1">
    <location>
        <begin position="596"/>
        <end position="615"/>
    </location>
</feature>
<keyword evidence="1" id="KW-0472">Membrane</keyword>
<feature type="transmembrane region" description="Helical" evidence="1">
    <location>
        <begin position="627"/>
        <end position="652"/>
    </location>
</feature>
<gene>
    <name evidence="2" type="ORF">AMSG_08601</name>
</gene>